<dbReference type="Proteomes" id="UP000195402">
    <property type="component" value="Unassembled WGS sequence"/>
</dbReference>
<dbReference type="EMBL" id="MVGT01004287">
    <property type="protein sequence ID" value="OVA00820.1"/>
    <property type="molecule type" value="Genomic_DNA"/>
</dbReference>
<keyword evidence="1" id="KW-0880">Kelch repeat</keyword>
<comment type="caution">
    <text evidence="4">The sequence shown here is derived from an EMBL/GenBank/DDBJ whole genome shotgun (WGS) entry which is preliminary data.</text>
</comment>
<name>A0A200PRH2_MACCD</name>
<dbReference type="PANTHER" id="PTHR46093:SF9">
    <property type="entry name" value="DCD DOMAIN-CONTAINING PROTEIN"/>
    <property type="match status" value="1"/>
</dbReference>
<evidence type="ECO:0000313" key="4">
    <source>
        <dbReference type="EMBL" id="OVA00820.1"/>
    </source>
</evidence>
<accession>A0A200PRH2</accession>
<gene>
    <name evidence="4" type="ORF">BVC80_9083g132</name>
</gene>
<feature type="compositionally biased region" description="Low complexity" evidence="3">
    <location>
        <begin position="429"/>
        <end position="438"/>
    </location>
</feature>
<dbReference type="InParanoid" id="A0A200PRH2"/>
<feature type="compositionally biased region" description="Polar residues" evidence="3">
    <location>
        <begin position="495"/>
        <end position="510"/>
    </location>
</feature>
<keyword evidence="5" id="KW-1185">Reference proteome</keyword>
<dbReference type="OrthoDB" id="10251809at2759"/>
<dbReference type="InterPro" id="IPR015915">
    <property type="entry name" value="Kelch-typ_b-propeller"/>
</dbReference>
<keyword evidence="2" id="KW-0677">Repeat</keyword>
<evidence type="ECO:0000256" key="1">
    <source>
        <dbReference type="ARBA" id="ARBA00022441"/>
    </source>
</evidence>
<protein>
    <recommendedName>
        <fullName evidence="6">Kelch repeat type 1</fullName>
    </recommendedName>
</protein>
<dbReference type="STRING" id="56857.A0A200PRH2"/>
<feature type="region of interest" description="Disordered" evidence="3">
    <location>
        <begin position="429"/>
        <end position="449"/>
    </location>
</feature>
<organism evidence="4 5">
    <name type="scientific">Macleaya cordata</name>
    <name type="common">Five-seeded plume-poppy</name>
    <name type="synonym">Bocconia cordata</name>
    <dbReference type="NCBI Taxonomy" id="56857"/>
    <lineage>
        <taxon>Eukaryota</taxon>
        <taxon>Viridiplantae</taxon>
        <taxon>Streptophyta</taxon>
        <taxon>Embryophyta</taxon>
        <taxon>Tracheophyta</taxon>
        <taxon>Spermatophyta</taxon>
        <taxon>Magnoliopsida</taxon>
        <taxon>Ranunculales</taxon>
        <taxon>Papaveraceae</taxon>
        <taxon>Papaveroideae</taxon>
        <taxon>Macleaya</taxon>
    </lineage>
</organism>
<dbReference type="Pfam" id="PF24681">
    <property type="entry name" value="Kelch_KLHDC2_KLHL20_DRC7"/>
    <property type="match status" value="1"/>
</dbReference>
<dbReference type="SUPFAM" id="SSF117281">
    <property type="entry name" value="Kelch motif"/>
    <property type="match status" value="2"/>
</dbReference>
<evidence type="ECO:0000256" key="2">
    <source>
        <dbReference type="ARBA" id="ARBA00022737"/>
    </source>
</evidence>
<dbReference type="Gene3D" id="2.120.10.80">
    <property type="entry name" value="Kelch-type beta propeller"/>
    <property type="match status" value="2"/>
</dbReference>
<evidence type="ECO:0008006" key="6">
    <source>
        <dbReference type="Google" id="ProtNLM"/>
    </source>
</evidence>
<dbReference type="PANTHER" id="PTHR46093">
    <property type="entry name" value="ACYL-COA-BINDING DOMAIN-CONTAINING PROTEIN 5"/>
    <property type="match status" value="1"/>
</dbReference>
<dbReference type="OMA" id="HAMEEGP"/>
<dbReference type="FunCoup" id="A0A200PRH2">
    <property type="interactions" value="1138"/>
</dbReference>
<proteinExistence type="predicted"/>
<dbReference type="AlphaFoldDB" id="A0A200PRH2"/>
<reference evidence="4 5" key="1">
    <citation type="journal article" date="2017" name="Mol. Plant">
        <title>The Genome of Medicinal Plant Macleaya cordata Provides New Insights into Benzylisoquinoline Alkaloids Metabolism.</title>
        <authorList>
            <person name="Liu X."/>
            <person name="Liu Y."/>
            <person name="Huang P."/>
            <person name="Ma Y."/>
            <person name="Qing Z."/>
            <person name="Tang Q."/>
            <person name="Cao H."/>
            <person name="Cheng P."/>
            <person name="Zheng Y."/>
            <person name="Yuan Z."/>
            <person name="Zhou Y."/>
            <person name="Liu J."/>
            <person name="Tang Z."/>
            <person name="Zhuo Y."/>
            <person name="Zhang Y."/>
            <person name="Yu L."/>
            <person name="Huang J."/>
            <person name="Yang P."/>
            <person name="Peng Q."/>
            <person name="Zhang J."/>
            <person name="Jiang W."/>
            <person name="Zhang Z."/>
            <person name="Lin K."/>
            <person name="Ro D.K."/>
            <person name="Chen X."/>
            <person name="Xiong X."/>
            <person name="Shang Y."/>
            <person name="Huang S."/>
            <person name="Zeng J."/>
        </authorList>
    </citation>
    <scope>NUCLEOTIDE SEQUENCE [LARGE SCALE GENOMIC DNA]</scope>
    <source>
        <strain evidence="5">cv. BLH2017</strain>
        <tissue evidence="4">Root</tissue>
    </source>
</reference>
<sequence length="636" mass="69866">MRWERIQLNTSNSVEGPGKRWGQTCNTLEGGKFLYLFGGYGGDNSQTNEIHVFNTTIEMWSKPEVNGVPPCPRDSHSCTTVGNSLFVFGGTDGKNPLKDLHIFRTSTSTWISPSLGGEGPAAREGHSAALVGKSLFIFGGSGRSPDNLREVYYNDLYILDTETLMWRRAVTSGVPPSARDSHTCSSWKNKIIVVAGEDASDRYLSDVHILDTDTLVWRELSTSGDILPPRAGHLTVALGKYLFVFGGFANDRVLYGDLHMLNIESGVWTKVVAAGQGPSARFSVAGDCVDFQNGVIAFIGGCNQHLQALDDIYYLHTDSENGQDKLSLRKELKRRCQEQSLNSIENDKNVPELGTSNDFCQPMPLQCVSQADKPLSGLKPSSEKIFEAKVTDALSFGYTIETIIDGKPLRGVLFSFKPGFIDAANTNLNSSNGYSNSGTGEGVDGARLPDVKTPTPVQQVVVDKGQADNVQRKESRSQKAAIEVTHASNLKLDVSQAQTVPEKSETSATPLSDLKEDEANGSTNPGTEVPPEDPSMTAKDMYQRWTVPPVTEEQYPDQMNSLWKELSNTSETSDGLQSPYYSIQVSKINLENVYTGLNLEKTHHRCFGGISLYWRANLNRGRSPMSCMYENFYIDN</sequence>
<evidence type="ECO:0000313" key="5">
    <source>
        <dbReference type="Proteomes" id="UP000195402"/>
    </source>
</evidence>
<evidence type="ECO:0000256" key="3">
    <source>
        <dbReference type="SAM" id="MobiDB-lite"/>
    </source>
</evidence>
<feature type="region of interest" description="Disordered" evidence="3">
    <location>
        <begin position="493"/>
        <end position="536"/>
    </location>
</feature>